<evidence type="ECO:0000313" key="5">
    <source>
        <dbReference type="Proteomes" id="UP000053958"/>
    </source>
</evidence>
<dbReference type="RefSeq" id="XP_013330872.1">
    <property type="nucleotide sequence ID" value="XM_013475418.1"/>
</dbReference>
<reference evidence="4 5" key="1">
    <citation type="submission" date="2015-04" db="EMBL/GenBank/DDBJ databases">
        <authorList>
            <person name="Heijne W.H."/>
            <person name="Fedorova N.D."/>
            <person name="Nierman W.C."/>
            <person name="Vollebregt A.W."/>
            <person name="Zhao Z."/>
            <person name="Wu L."/>
            <person name="Kumar M."/>
            <person name="Stam H."/>
            <person name="van den Berg M.A."/>
            <person name="Pel H.J."/>
        </authorList>
    </citation>
    <scope>NUCLEOTIDE SEQUENCE [LARGE SCALE GENOMIC DNA]</scope>
    <source>
        <strain evidence="4 5">CBS 393.64</strain>
    </source>
</reference>
<evidence type="ECO:0000256" key="2">
    <source>
        <dbReference type="SAM" id="SignalP"/>
    </source>
</evidence>
<proteinExistence type="predicted"/>
<sequence length="124" mass="13480">MRFFQSLAAVAAFCSSALALTVTSPTAGDIWDFSTPKDIRFQANPNDPPVVSIILIQPRSNWQTKLADNVNVTEGHYTTQPNPSVPNGKGYVIELTDGNGEVAHSAPFTVQKGLNKYLHCGYLE</sequence>
<dbReference type="Pfam" id="PF10342">
    <property type="entry name" value="Kre9_KNH"/>
    <property type="match status" value="1"/>
</dbReference>
<dbReference type="OrthoDB" id="5316007at2759"/>
<feature type="domain" description="Yeast cell wall synthesis Kre9/Knh1-like N-terminal" evidence="3">
    <location>
        <begin position="24"/>
        <end position="110"/>
    </location>
</feature>
<dbReference type="PANTHER" id="PTHR35185:SF1">
    <property type="entry name" value="UPF0619 GPI-ANCHORED MEMBRANE PROTEIN C1322.10"/>
    <property type="match status" value="1"/>
</dbReference>
<protein>
    <recommendedName>
        <fullName evidence="3">Yeast cell wall synthesis Kre9/Knh1-like N-terminal domain-containing protein</fullName>
    </recommendedName>
</protein>
<feature type="signal peptide" evidence="2">
    <location>
        <begin position="1"/>
        <end position="19"/>
    </location>
</feature>
<keyword evidence="1 2" id="KW-0732">Signal</keyword>
<comment type="caution">
    <text evidence="4">The sequence shown here is derived from an EMBL/GenBank/DDBJ whole genome shotgun (WGS) entry which is preliminary data.</text>
</comment>
<accession>A0A0F4Z1N3</accession>
<dbReference type="EMBL" id="LASV01000070">
    <property type="protein sequence ID" value="KKA24260.1"/>
    <property type="molecule type" value="Genomic_DNA"/>
</dbReference>
<name>A0A0F4Z1N3_RASE3</name>
<feature type="chain" id="PRO_5002482293" description="Yeast cell wall synthesis Kre9/Knh1-like N-terminal domain-containing protein" evidence="2">
    <location>
        <begin position="20"/>
        <end position="124"/>
    </location>
</feature>
<dbReference type="InterPro" id="IPR052479">
    <property type="entry name" value="GPI-anchor_Adhesion_Reg"/>
</dbReference>
<keyword evidence="5" id="KW-1185">Reference proteome</keyword>
<dbReference type="Proteomes" id="UP000053958">
    <property type="component" value="Unassembled WGS sequence"/>
</dbReference>
<gene>
    <name evidence="4" type="ORF">T310_1693</name>
</gene>
<evidence type="ECO:0000313" key="4">
    <source>
        <dbReference type="EMBL" id="KKA24260.1"/>
    </source>
</evidence>
<evidence type="ECO:0000256" key="1">
    <source>
        <dbReference type="ARBA" id="ARBA00022729"/>
    </source>
</evidence>
<dbReference type="PANTHER" id="PTHR35185">
    <property type="entry name" value="SERINE/THREONINE-RICH PROTEIN ADG2-RELATED"/>
    <property type="match status" value="1"/>
</dbReference>
<dbReference type="STRING" id="1408163.A0A0F4Z1N3"/>
<dbReference type="AlphaFoldDB" id="A0A0F4Z1N3"/>
<evidence type="ECO:0000259" key="3">
    <source>
        <dbReference type="Pfam" id="PF10342"/>
    </source>
</evidence>
<organism evidence="4 5">
    <name type="scientific">Rasamsonia emersonii (strain ATCC 16479 / CBS 393.64 / IMI 116815)</name>
    <dbReference type="NCBI Taxonomy" id="1408163"/>
    <lineage>
        <taxon>Eukaryota</taxon>
        <taxon>Fungi</taxon>
        <taxon>Dikarya</taxon>
        <taxon>Ascomycota</taxon>
        <taxon>Pezizomycotina</taxon>
        <taxon>Eurotiomycetes</taxon>
        <taxon>Eurotiomycetidae</taxon>
        <taxon>Eurotiales</taxon>
        <taxon>Trichocomaceae</taxon>
        <taxon>Rasamsonia</taxon>
    </lineage>
</organism>
<dbReference type="GeneID" id="25314044"/>
<dbReference type="InterPro" id="IPR018466">
    <property type="entry name" value="Kre9/Knh1-like_N"/>
</dbReference>